<dbReference type="EMBL" id="JACCBI010000001">
    <property type="protein sequence ID" value="NYD67912.1"/>
    <property type="molecule type" value="Genomic_DNA"/>
</dbReference>
<dbReference type="AlphaFoldDB" id="A0A4Q2MFH9"/>
<accession>A0A4Q2MFH9</accession>
<dbReference type="EMBL" id="SDPM01000001">
    <property type="protein sequence ID" value="RXZ87920.1"/>
    <property type="molecule type" value="Genomic_DNA"/>
</dbReference>
<proteinExistence type="predicted"/>
<evidence type="ECO:0000313" key="2">
    <source>
        <dbReference type="EMBL" id="RXZ87920.1"/>
    </source>
</evidence>
<evidence type="ECO:0000313" key="3">
    <source>
        <dbReference type="Proteomes" id="UP000292686"/>
    </source>
</evidence>
<comment type="caution">
    <text evidence="2">The sequence shown here is derived from an EMBL/GenBank/DDBJ whole genome shotgun (WGS) entry which is preliminary data.</text>
</comment>
<dbReference type="Proteomes" id="UP000581087">
    <property type="component" value="Unassembled WGS sequence"/>
</dbReference>
<sequence>MRVELRAINHGVIVARHTATVPPNKNYGWRVKVAFNGFGAKWLDTRALIAHAPAARMEELQGRSARRGG</sequence>
<keyword evidence="3" id="KW-1185">Reference proteome</keyword>
<reference evidence="1 4" key="2">
    <citation type="submission" date="2020-07" db="EMBL/GenBank/DDBJ databases">
        <title>Sequencing the genomes of 1000 actinobacteria strains.</title>
        <authorList>
            <person name="Klenk H.-P."/>
        </authorList>
    </citation>
    <scope>NUCLEOTIDE SEQUENCE [LARGE SCALE GENOMIC DNA]</scope>
    <source>
        <strain evidence="1 4">DSM 23870</strain>
    </source>
</reference>
<organism evidence="2 3">
    <name type="scientific">Agromyces atrinae</name>
    <dbReference type="NCBI Taxonomy" id="592376"/>
    <lineage>
        <taxon>Bacteria</taxon>
        <taxon>Bacillati</taxon>
        <taxon>Actinomycetota</taxon>
        <taxon>Actinomycetes</taxon>
        <taxon>Micrococcales</taxon>
        <taxon>Microbacteriaceae</taxon>
        <taxon>Agromyces</taxon>
    </lineage>
</organism>
<dbReference type="Proteomes" id="UP000292686">
    <property type="component" value="Unassembled WGS sequence"/>
</dbReference>
<name>A0A4Q2MFH9_9MICO</name>
<protein>
    <submittedName>
        <fullName evidence="2">Uncharacterized protein</fullName>
    </submittedName>
</protein>
<dbReference type="RefSeq" id="WP_129172185.1">
    <property type="nucleotide sequence ID" value="NZ_JACCBI010000001.1"/>
</dbReference>
<reference evidence="2 3" key="1">
    <citation type="submission" date="2019-01" db="EMBL/GenBank/DDBJ databases">
        <title>Agromyces.</title>
        <authorList>
            <person name="Li J."/>
        </authorList>
    </citation>
    <scope>NUCLEOTIDE SEQUENCE [LARGE SCALE GENOMIC DNA]</scope>
    <source>
        <strain evidence="2 3">DSM 23870</strain>
    </source>
</reference>
<evidence type="ECO:0000313" key="4">
    <source>
        <dbReference type="Proteomes" id="UP000581087"/>
    </source>
</evidence>
<evidence type="ECO:0000313" key="1">
    <source>
        <dbReference type="EMBL" id="NYD67912.1"/>
    </source>
</evidence>
<gene>
    <name evidence="1" type="ORF">BJ972_002431</name>
    <name evidence="2" type="ORF">ESP50_01610</name>
</gene>